<keyword evidence="4" id="KW-0963">Cytoplasm</keyword>
<evidence type="ECO:0000256" key="5">
    <source>
        <dbReference type="ARBA" id="ARBA00022512"/>
    </source>
</evidence>
<dbReference type="AlphaFoldDB" id="A0A9W4NWN8"/>
<keyword evidence="5" id="KW-0134">Cell wall</keyword>
<dbReference type="SUPFAM" id="SSF51905">
    <property type="entry name" value="FAD/NAD(P)-binding domain"/>
    <property type="match status" value="1"/>
</dbReference>
<evidence type="ECO:0000256" key="1">
    <source>
        <dbReference type="ARBA" id="ARBA00004191"/>
    </source>
</evidence>
<comment type="caution">
    <text evidence="9">The sequence shown here is derived from an EMBL/GenBank/DDBJ whole genome shotgun (WGS) entry which is preliminary data.</text>
</comment>
<comment type="cofactor">
    <cofactor evidence="6">
        <name>FAD</name>
        <dbReference type="ChEBI" id="CHEBI:57692"/>
    </cofactor>
</comment>
<evidence type="ECO:0000259" key="8">
    <source>
        <dbReference type="Pfam" id="PF05199"/>
    </source>
</evidence>
<dbReference type="PANTHER" id="PTHR11552">
    <property type="entry name" value="GLUCOSE-METHANOL-CHOLINE GMC OXIDOREDUCTASE"/>
    <property type="match status" value="1"/>
</dbReference>
<accession>A0A9W4NWN8</accession>
<dbReference type="OrthoDB" id="4364054at2759"/>
<evidence type="ECO:0000256" key="2">
    <source>
        <dbReference type="ARBA" id="ARBA00004496"/>
    </source>
</evidence>
<protein>
    <recommendedName>
        <fullName evidence="11">Glucose-methanol-choline oxidoreductase N-terminal domain-containing protein</fullName>
    </recommendedName>
</protein>
<evidence type="ECO:0000256" key="6">
    <source>
        <dbReference type="PIRSR" id="PIRSR000137-2"/>
    </source>
</evidence>
<feature type="binding site" evidence="6">
    <location>
        <position position="97"/>
    </location>
    <ligand>
        <name>FAD</name>
        <dbReference type="ChEBI" id="CHEBI:57692"/>
    </ligand>
</feature>
<dbReference type="Proteomes" id="UP001152592">
    <property type="component" value="Unassembled WGS sequence"/>
</dbReference>
<dbReference type="InterPro" id="IPR012132">
    <property type="entry name" value="GMC_OxRdtase"/>
</dbReference>
<keyword evidence="6" id="KW-0285">Flavoprotein</keyword>
<dbReference type="InterPro" id="IPR036188">
    <property type="entry name" value="FAD/NAD-bd_sf"/>
</dbReference>
<evidence type="ECO:0008006" key="11">
    <source>
        <dbReference type="Google" id="ProtNLM"/>
    </source>
</evidence>
<keyword evidence="5" id="KW-0964">Secreted</keyword>
<dbReference type="GO" id="GO:0050660">
    <property type="term" value="F:flavin adenine dinucleotide binding"/>
    <property type="evidence" value="ECO:0007669"/>
    <property type="project" value="InterPro"/>
</dbReference>
<dbReference type="Gene3D" id="3.30.560.10">
    <property type="entry name" value="Glucose Oxidase, domain 3"/>
    <property type="match status" value="2"/>
</dbReference>
<dbReference type="EMBL" id="CAJVPD010000304">
    <property type="protein sequence ID" value="CAG8428997.1"/>
    <property type="molecule type" value="Genomic_DNA"/>
</dbReference>
<organism evidence="9 10">
    <name type="scientific">Penicillium salamii</name>
    <dbReference type="NCBI Taxonomy" id="1612424"/>
    <lineage>
        <taxon>Eukaryota</taxon>
        <taxon>Fungi</taxon>
        <taxon>Dikarya</taxon>
        <taxon>Ascomycota</taxon>
        <taxon>Pezizomycotina</taxon>
        <taxon>Eurotiomycetes</taxon>
        <taxon>Eurotiomycetidae</taxon>
        <taxon>Eurotiales</taxon>
        <taxon>Aspergillaceae</taxon>
        <taxon>Penicillium</taxon>
    </lineage>
</organism>
<evidence type="ECO:0000313" key="10">
    <source>
        <dbReference type="Proteomes" id="UP001152592"/>
    </source>
</evidence>
<dbReference type="Pfam" id="PF00732">
    <property type="entry name" value="GMC_oxred_N"/>
    <property type="match status" value="1"/>
</dbReference>
<sequence length="586" mass="63509">MWPFSSYPESTASDVAGQTFDYIVVGGGTAGCLIANRLSAHASVLVLDKGRVNAGLLSRIPLLGPLQGGINRYHAEPNANLRGRHVQLLAGEMLGGTSRIHSMVWSPGGRAEFDGWARDLGLDDWGWERVEPALRRVEGGVKRRQAGDTGLMPFVDSVMGKVGLGGGERGTQRYARSELSIDGKGERSSALTSWLDAEVVKQRGGRLKVCTGVLATKLEFGDGGTSVKGVWIRPASGGADVLVKAQREVIVCSGVFGTPQLLMLSGIGPKDHLSSQDIPVVQDHPAVGSHLVTHVLVPVMTELPRKHTLHIIQTVAILWHFMLWLFFGTGVLSSNGQFGAAFLHSTSLDDKMAIHPSKNEDAPDLEVLICPLSTLIEHGVPGVPCLTWYAALVQPFTTGSVELTGSDPTKSLKITLPLLVDPRDSPRLRKVVRFAMRLADEFSRPDTGYPHPAPFTLAPGMDLEYLDSMLDKNRSKSDKKKIIKADPPQMDAWKTVTDEQVDEYIQRVVTGSYDPMGTCRMSLTREEGVVDERLRVHGVRNLRIADASVFPRPGGASISASVYMVGERCAQFIIEDVEDGNLGSDI</sequence>
<name>A0A9W4NWN8_9EURO</name>
<dbReference type="Pfam" id="PF05199">
    <property type="entry name" value="GMC_oxred_C"/>
    <property type="match status" value="1"/>
</dbReference>
<feature type="domain" description="Glucose-methanol-choline oxidoreductase C-terminal" evidence="8">
    <location>
        <begin position="395"/>
        <end position="566"/>
    </location>
</feature>
<evidence type="ECO:0000256" key="4">
    <source>
        <dbReference type="ARBA" id="ARBA00022490"/>
    </source>
</evidence>
<gene>
    <name evidence="9" type="ORF">PSALAMII_LOCUS10704</name>
</gene>
<evidence type="ECO:0000256" key="3">
    <source>
        <dbReference type="ARBA" id="ARBA00010790"/>
    </source>
</evidence>
<dbReference type="PANTHER" id="PTHR11552:SF219">
    <property type="entry name" value="GLUCOSE-METHANOL-CHOLINE OXIDOREDUCTASE N-TERMINAL DOMAIN-CONTAINING PROTEIN"/>
    <property type="match status" value="1"/>
</dbReference>
<keyword evidence="6" id="KW-0274">FAD</keyword>
<dbReference type="GO" id="GO:0016614">
    <property type="term" value="F:oxidoreductase activity, acting on CH-OH group of donors"/>
    <property type="evidence" value="ECO:0007669"/>
    <property type="project" value="InterPro"/>
</dbReference>
<dbReference type="PIRSF" id="PIRSF000137">
    <property type="entry name" value="Alcohol_oxidase"/>
    <property type="match status" value="1"/>
</dbReference>
<dbReference type="SUPFAM" id="SSF54373">
    <property type="entry name" value="FAD-linked reductases, C-terminal domain"/>
    <property type="match status" value="1"/>
</dbReference>
<dbReference type="GO" id="GO:0005737">
    <property type="term" value="C:cytoplasm"/>
    <property type="evidence" value="ECO:0007669"/>
    <property type="project" value="UniProtKB-SubCell"/>
</dbReference>
<comment type="subcellular location">
    <subcellularLocation>
        <location evidence="2">Cytoplasm</location>
    </subcellularLocation>
    <subcellularLocation>
        <location evidence="1">Secreted</location>
        <location evidence="1">Cell wall</location>
    </subcellularLocation>
</comment>
<dbReference type="Gene3D" id="3.50.50.60">
    <property type="entry name" value="FAD/NAD(P)-binding domain"/>
    <property type="match status" value="2"/>
</dbReference>
<dbReference type="InterPro" id="IPR007867">
    <property type="entry name" value="GMC_OxRtase_C"/>
</dbReference>
<comment type="similarity">
    <text evidence="3">Belongs to the GMC oxidoreductase family.</text>
</comment>
<reference evidence="9" key="1">
    <citation type="submission" date="2021-07" db="EMBL/GenBank/DDBJ databases">
        <authorList>
            <person name="Branca A.L. A."/>
        </authorList>
    </citation>
    <scope>NUCLEOTIDE SEQUENCE</scope>
</reference>
<dbReference type="InterPro" id="IPR000172">
    <property type="entry name" value="GMC_OxRdtase_N"/>
</dbReference>
<evidence type="ECO:0000259" key="7">
    <source>
        <dbReference type="Pfam" id="PF00732"/>
    </source>
</evidence>
<feature type="domain" description="Glucose-methanol-choline oxidoreductase N-terminal" evidence="7">
    <location>
        <begin position="20"/>
        <end position="295"/>
    </location>
</feature>
<evidence type="ECO:0000313" key="9">
    <source>
        <dbReference type="EMBL" id="CAG8428997.1"/>
    </source>
</evidence>
<proteinExistence type="inferred from homology"/>